<feature type="compositionally biased region" description="Polar residues" evidence="1">
    <location>
        <begin position="34"/>
        <end position="47"/>
    </location>
</feature>
<accession>A0A914Z3J9</accession>
<protein>
    <submittedName>
        <fullName evidence="3">Uncharacterized protein</fullName>
    </submittedName>
</protein>
<organism evidence="2 3">
    <name type="scientific">Panagrolaimus superbus</name>
    <dbReference type="NCBI Taxonomy" id="310955"/>
    <lineage>
        <taxon>Eukaryota</taxon>
        <taxon>Metazoa</taxon>
        <taxon>Ecdysozoa</taxon>
        <taxon>Nematoda</taxon>
        <taxon>Chromadorea</taxon>
        <taxon>Rhabditida</taxon>
        <taxon>Tylenchina</taxon>
        <taxon>Panagrolaimomorpha</taxon>
        <taxon>Panagrolaimoidea</taxon>
        <taxon>Panagrolaimidae</taxon>
        <taxon>Panagrolaimus</taxon>
    </lineage>
</organism>
<sequence length="162" mass="18368">MPVNVVIASAAAVVVPQAVPTDMCDEEDSYPTFMPSSPKSSMNSQMPKSEGKKWFDEDIFEYSVKDINHRSLQSYDFDTSDNEIEEGCDALDVFFMDEDGASMARKRKSFQWDSVAEKRHCDEEVISPKSTSTPIPIPRPVKCDHQVVLDTLVPMRGFFQFR</sequence>
<keyword evidence="2" id="KW-1185">Reference proteome</keyword>
<reference evidence="3" key="1">
    <citation type="submission" date="2022-11" db="UniProtKB">
        <authorList>
            <consortium name="WormBaseParasite"/>
        </authorList>
    </citation>
    <scope>IDENTIFICATION</scope>
</reference>
<proteinExistence type="predicted"/>
<dbReference type="Proteomes" id="UP000887577">
    <property type="component" value="Unplaced"/>
</dbReference>
<dbReference type="WBParaSite" id="PSU_v2.g6601.t1">
    <property type="protein sequence ID" value="PSU_v2.g6601.t1"/>
    <property type="gene ID" value="PSU_v2.g6601"/>
</dbReference>
<evidence type="ECO:0000313" key="3">
    <source>
        <dbReference type="WBParaSite" id="PSU_v2.g6601.t1"/>
    </source>
</evidence>
<feature type="region of interest" description="Disordered" evidence="1">
    <location>
        <begin position="26"/>
        <end position="49"/>
    </location>
</feature>
<evidence type="ECO:0000313" key="2">
    <source>
        <dbReference type="Proteomes" id="UP000887577"/>
    </source>
</evidence>
<name>A0A914Z3J9_9BILA</name>
<dbReference type="AlphaFoldDB" id="A0A914Z3J9"/>
<evidence type="ECO:0000256" key="1">
    <source>
        <dbReference type="SAM" id="MobiDB-lite"/>
    </source>
</evidence>